<dbReference type="InterPro" id="IPR002575">
    <property type="entry name" value="Aminoglycoside_PTrfase"/>
</dbReference>
<dbReference type="InterPro" id="IPR041726">
    <property type="entry name" value="ACAD10_11_N"/>
</dbReference>
<dbReference type="GO" id="GO:0016740">
    <property type="term" value="F:transferase activity"/>
    <property type="evidence" value="ECO:0007669"/>
    <property type="project" value="UniProtKB-KW"/>
</dbReference>
<dbReference type="PANTHER" id="PTHR47829:SF1">
    <property type="entry name" value="HAD FAMILY PHOSPHATASE"/>
    <property type="match status" value="1"/>
</dbReference>
<dbReference type="InterPro" id="IPR011009">
    <property type="entry name" value="Kinase-like_dom_sf"/>
</dbReference>
<dbReference type="Gene3D" id="3.90.1200.10">
    <property type="match status" value="1"/>
</dbReference>
<reference evidence="2 3" key="1">
    <citation type="submission" date="2020-02" db="EMBL/GenBank/DDBJ databases">
        <title>Full genome sequence of Nocardioides sp. R-3366.</title>
        <authorList>
            <person name="Im W.-T."/>
        </authorList>
    </citation>
    <scope>NUCLEOTIDE SEQUENCE [LARGE SCALE GENOMIC DNA]</scope>
    <source>
        <strain evidence="2 3">R-3366</strain>
    </source>
</reference>
<name>A0A6G6W945_9ACTN</name>
<accession>A0A6G6W945</accession>
<dbReference type="RefSeq" id="WP_165228365.1">
    <property type="nucleotide sequence ID" value="NZ_CP049257.1"/>
</dbReference>
<organism evidence="2 3">
    <name type="scientific">Nocardioides anomalus</name>
    <dbReference type="NCBI Taxonomy" id="2712223"/>
    <lineage>
        <taxon>Bacteria</taxon>
        <taxon>Bacillati</taxon>
        <taxon>Actinomycetota</taxon>
        <taxon>Actinomycetes</taxon>
        <taxon>Propionibacteriales</taxon>
        <taxon>Nocardioidaceae</taxon>
        <taxon>Nocardioides</taxon>
    </lineage>
</organism>
<evidence type="ECO:0000313" key="3">
    <source>
        <dbReference type="Proteomes" id="UP000502996"/>
    </source>
</evidence>
<dbReference type="PANTHER" id="PTHR47829">
    <property type="entry name" value="HYDROLASE, PUTATIVE (AFU_ORTHOLOGUE AFUA_1G12880)-RELATED"/>
    <property type="match status" value="1"/>
</dbReference>
<keyword evidence="2" id="KW-0808">Transferase</keyword>
<protein>
    <submittedName>
        <fullName evidence="2">Phosphotransferase family protein</fullName>
    </submittedName>
</protein>
<dbReference type="AlphaFoldDB" id="A0A6G6W945"/>
<dbReference type="KEGG" id="nano:G5V58_02180"/>
<sequence>MTALSSAELAGVAQAMAGAGEEPAGPLRAELIAGGRSNLTFGMSDGVRDWVLRTPPRTGRTPSAHDVVRELRIVAGLAGSGVPVPRAVVAVEDETLLGGPFAVTARVRGRTVQSRDDLDRLDDATVAAVVDRLLETLVRLHHVDLEAAGLAGLGRADAYAERQLRRWSGQWEIVGTAEHEALAREVVDGLRAAVPPQHAVALLHGDYRIDNTLLDLDGPEPVVTAVLDWELSALGDPVADVAVMCAYREPAFDLVVGVPGAWTSDRLPPPADLAAAYEAAGGVPLRDWETHRALACLKIAVIAAGIDHRARAGSGSGPGFDTAGEAVGPFLELARDALGR</sequence>
<dbReference type="InterPro" id="IPR052898">
    <property type="entry name" value="ACAD10-like"/>
</dbReference>
<feature type="domain" description="Aminoglycoside phosphotransferase" evidence="1">
    <location>
        <begin position="30"/>
        <end position="293"/>
    </location>
</feature>
<evidence type="ECO:0000313" key="2">
    <source>
        <dbReference type="EMBL" id="QIG41742.1"/>
    </source>
</evidence>
<dbReference type="SUPFAM" id="SSF56112">
    <property type="entry name" value="Protein kinase-like (PK-like)"/>
    <property type="match status" value="1"/>
</dbReference>
<dbReference type="CDD" id="cd05154">
    <property type="entry name" value="ACAD10_11_N-like"/>
    <property type="match status" value="1"/>
</dbReference>
<dbReference type="Pfam" id="PF01636">
    <property type="entry name" value="APH"/>
    <property type="match status" value="1"/>
</dbReference>
<evidence type="ECO:0000259" key="1">
    <source>
        <dbReference type="Pfam" id="PF01636"/>
    </source>
</evidence>
<gene>
    <name evidence="2" type="ORF">G5V58_02180</name>
</gene>
<dbReference type="EMBL" id="CP049257">
    <property type="protein sequence ID" value="QIG41742.1"/>
    <property type="molecule type" value="Genomic_DNA"/>
</dbReference>
<dbReference type="Proteomes" id="UP000502996">
    <property type="component" value="Chromosome"/>
</dbReference>
<proteinExistence type="predicted"/>
<dbReference type="Gene3D" id="3.30.200.20">
    <property type="entry name" value="Phosphorylase Kinase, domain 1"/>
    <property type="match status" value="1"/>
</dbReference>
<keyword evidence="3" id="KW-1185">Reference proteome</keyword>